<dbReference type="Gene3D" id="2.150.10.10">
    <property type="entry name" value="Serralysin-like metalloprotease, C-terminal"/>
    <property type="match status" value="5"/>
</dbReference>
<proteinExistence type="predicted"/>
<dbReference type="InterPro" id="IPR050557">
    <property type="entry name" value="RTX_toxin/Mannuronan_C5-epim"/>
</dbReference>
<evidence type="ECO:0000256" key="3">
    <source>
        <dbReference type="SAM" id="MobiDB-lite"/>
    </source>
</evidence>
<feature type="domain" description="Cadherin" evidence="4">
    <location>
        <begin position="1077"/>
        <end position="1176"/>
    </location>
</feature>
<feature type="domain" description="Cadherin" evidence="4">
    <location>
        <begin position="718"/>
        <end position="822"/>
    </location>
</feature>
<dbReference type="Pfam" id="PF00353">
    <property type="entry name" value="HemolysinCabind"/>
    <property type="match status" value="9"/>
</dbReference>
<feature type="compositionally biased region" description="Polar residues" evidence="3">
    <location>
        <begin position="18"/>
        <end position="27"/>
    </location>
</feature>
<feature type="domain" description="Cadherin" evidence="4">
    <location>
        <begin position="409"/>
        <end position="505"/>
    </location>
</feature>
<accession>A0ABT3R0M1</accession>
<dbReference type="SUPFAM" id="SSF49313">
    <property type="entry name" value="Cadherin-like"/>
    <property type="match status" value="6"/>
</dbReference>
<evidence type="ECO:0000313" key="6">
    <source>
        <dbReference type="Proteomes" id="UP001300261"/>
    </source>
</evidence>
<dbReference type="Pfam" id="PF00028">
    <property type="entry name" value="Cadherin"/>
    <property type="match status" value="1"/>
</dbReference>
<protein>
    <submittedName>
        <fullName evidence="5">Cadherin domain-containing protein</fullName>
    </submittedName>
</protein>
<feature type="domain" description="Cadherin" evidence="4">
    <location>
        <begin position="1177"/>
        <end position="1281"/>
    </location>
</feature>
<dbReference type="SUPFAM" id="SSF51120">
    <property type="entry name" value="beta-Roll"/>
    <property type="match status" value="5"/>
</dbReference>
<organism evidence="5 6">
    <name type="scientific">Roseibium salinum</name>
    <dbReference type="NCBI Taxonomy" id="1604349"/>
    <lineage>
        <taxon>Bacteria</taxon>
        <taxon>Pseudomonadati</taxon>
        <taxon>Pseudomonadota</taxon>
        <taxon>Alphaproteobacteria</taxon>
        <taxon>Hyphomicrobiales</taxon>
        <taxon>Stappiaceae</taxon>
        <taxon>Roseibium</taxon>
    </lineage>
</organism>
<keyword evidence="6" id="KW-1185">Reference proteome</keyword>
<evidence type="ECO:0000256" key="2">
    <source>
        <dbReference type="ARBA" id="ARBA00022525"/>
    </source>
</evidence>
<dbReference type="InterPro" id="IPR015919">
    <property type="entry name" value="Cadherin-like_sf"/>
</dbReference>
<dbReference type="InterPro" id="IPR018511">
    <property type="entry name" value="Hemolysin-typ_Ca-bd_CS"/>
</dbReference>
<dbReference type="SMART" id="SM00112">
    <property type="entry name" value="CA"/>
    <property type="match status" value="7"/>
</dbReference>
<dbReference type="PRINTS" id="PR00313">
    <property type="entry name" value="CABNDNGRPT"/>
</dbReference>
<evidence type="ECO:0000313" key="5">
    <source>
        <dbReference type="EMBL" id="MCX2722763.1"/>
    </source>
</evidence>
<comment type="subcellular location">
    <subcellularLocation>
        <location evidence="1">Secreted</location>
    </subcellularLocation>
</comment>
<reference evidence="5 6" key="1">
    <citation type="journal article" date="2016" name="Int. J. Syst. Evol. Microbiol.">
        <title>Labrenzia salina sp. nov., isolated from the rhizosphere of the halophyte Arthrocnemum macrostachyum.</title>
        <authorList>
            <person name="Camacho M."/>
            <person name="Redondo-Gomez S."/>
            <person name="Rodriguez-Llorente I."/>
            <person name="Rohde M."/>
            <person name="Sproer C."/>
            <person name="Schumann P."/>
            <person name="Klenk H.P."/>
            <person name="Montero-Calasanz M.D.C."/>
        </authorList>
    </citation>
    <scope>NUCLEOTIDE SEQUENCE [LARGE SCALE GENOMIC DNA]</scope>
    <source>
        <strain evidence="5 6">DSM 29163</strain>
    </source>
</reference>
<feature type="region of interest" description="Disordered" evidence="3">
    <location>
        <begin position="1"/>
        <end position="31"/>
    </location>
</feature>
<dbReference type="RefSeq" id="WP_265962422.1">
    <property type="nucleotide sequence ID" value="NZ_JAPEVI010000003.1"/>
</dbReference>
<feature type="domain" description="Cadherin" evidence="4">
    <location>
        <begin position="308"/>
        <end position="400"/>
    </location>
</feature>
<dbReference type="InterPro" id="IPR002126">
    <property type="entry name" value="Cadherin-like_dom"/>
</dbReference>
<dbReference type="PROSITE" id="PS00330">
    <property type="entry name" value="HEMOLYSIN_CALCIUM"/>
    <property type="match status" value="4"/>
</dbReference>
<feature type="region of interest" description="Disordered" evidence="3">
    <location>
        <begin position="45"/>
        <end position="166"/>
    </location>
</feature>
<dbReference type="Proteomes" id="UP001300261">
    <property type="component" value="Unassembled WGS sequence"/>
</dbReference>
<sequence>MANDSENGSTGKDEVVSESRTTLSSDNILHPGLLDAKDQHLAKAHDYHLDQDMGESMEQVNANLHLGGEQATPDHDLLEQTATGSFAPESTDLAFAENESGDASVSDDGLERTVSLPAVPEDDRPGSNSGAEPVGSSSSAPAEQSTVETVQNPTLSGLESREPGAGTVATNVASGFLSEDVASVDDGPIASELTSIADSDTSEDEVDENAALGTKTGITAHADVAEGATVTYSLIGDAGGLFSIDPETGIVSVAGDLDAETAGSHEIVVLATASDGATQTESFTISIRDIDEYDVSSLKVIGETGDGISEDIAGGSAVGVAVSAEDRDVSDSVTYSVDDARFQIDENGIVTVADGAEFDAESEGTVSFTVTATSTDGSQSSQTFGLSVADVNEHDVSEVTDADTSANIIAENAAAGTQVGIIALAADADVTDLVSYSVSDSRFAVDGDGVVTVSSGAAFDYESEPTITLTVTATSSDGSTSQEAFAVSVSDVAEAYQMADGQGSFTDDGVAEHTIRGTSGAEIITAHDDGGTIYSGSGDDTIHGGDGNDTIIYGEGADTVYGGAGNDFIDDARGAQISNHANYLDGGAGNDTIYGGGGDDTIAGGDGNDALYGEGDNDLIDGGAGDDRIYGDRGDDTLIGGAGNDRLDGGSGQDHAVYTGNWSDYTITESSGVFTIIDNRDGSPDGTDTVTNVESFVFADGTVLAGDLIAEDVSAVSDTDTTANTIAENAAAGTAVGITAFAEDGNASDTVTYSVSDSRFTVDADGVVTVASGAAFDYENEPTISLTVTAISSDGSTSSETFSLDVSDVAENIVLTSGDDYFEDTGVTELSIDAGAGNDEVYGGSGNNTIYGGDGEDFLMSGDGDDVLSGGADDDVLVGGAGNDVLDGGQGDDFLIGLEGDDTIDGGDGSDYVYYDANRSDYTITENGGVYTVVDNRPGSPEGIDTVTNVERFAFADGIVLAGDLIAEDVSAVSDTDSADNTIAENAAPGTTVGITALAEDGNVSDTVTYSVSDSRFTVDANGVVSVSSSGASFDAETEGSIDITVTATSTDGSASSETFTIAVSDVDEYDVSAVSDTDSSANTIAENAAAGTQVGITAQATDADVTDSVTYSVSDSRFTVNANGVVTVASGASFDAATEGSIDIAVTATSSDGSTSSQTFTVGVSQEQAEVSSVTDSNIAANSVAENAAAGMQVGITATADDPNVADTVSYTVSDNRFTVDADGVVTVASGATFDYETEPTIDLTVTATSSDGSTAQEAFAISVSDVAEAYQMSDGQRAFTDTGVAESSITGTSGAETITAHDAGSTIYSGAGDDTIHGGAGNDLIFFGEGADTVYGGAGDDIIDDQAGTQISTQANYIDGGAGNDRIYAGGGDDYIVGGDGYDTLNGEDGNDTIDGGATADWIYGGQGDDTLIGGTGNDTLYGEDGSDLFMYGLGDGSDMIHGGEGTAWTDAIDLGGSSGTASAGDYGSDWTVTITDGSIMNTDTATNVMELSQDADGYIDFSDGSRMTFSDVEEIRW</sequence>
<dbReference type="PANTHER" id="PTHR38340">
    <property type="entry name" value="S-LAYER PROTEIN"/>
    <property type="match status" value="1"/>
</dbReference>
<dbReference type="PROSITE" id="PS50268">
    <property type="entry name" value="CADHERIN_2"/>
    <property type="match status" value="7"/>
</dbReference>
<evidence type="ECO:0000256" key="1">
    <source>
        <dbReference type="ARBA" id="ARBA00004613"/>
    </source>
</evidence>
<evidence type="ECO:0000259" key="4">
    <source>
        <dbReference type="PROSITE" id="PS50268"/>
    </source>
</evidence>
<feature type="domain" description="Cadherin" evidence="4">
    <location>
        <begin position="198"/>
        <end position="298"/>
    </location>
</feature>
<dbReference type="InterPro" id="IPR011049">
    <property type="entry name" value="Serralysin-like_metalloprot_C"/>
</dbReference>
<dbReference type="Gene3D" id="2.60.40.60">
    <property type="entry name" value="Cadherins"/>
    <property type="match status" value="7"/>
</dbReference>
<feature type="compositionally biased region" description="Polar residues" evidence="3">
    <location>
        <begin position="126"/>
        <end position="157"/>
    </location>
</feature>
<dbReference type="PANTHER" id="PTHR38340:SF1">
    <property type="entry name" value="S-LAYER PROTEIN"/>
    <property type="match status" value="1"/>
</dbReference>
<feature type="compositionally biased region" description="Polar residues" evidence="3">
    <location>
        <begin position="1"/>
        <end position="10"/>
    </location>
</feature>
<feature type="domain" description="Cadherin" evidence="4">
    <location>
        <begin position="975"/>
        <end position="1075"/>
    </location>
</feature>
<keyword evidence="2" id="KW-0964">Secreted</keyword>
<dbReference type="InterPro" id="IPR001343">
    <property type="entry name" value="Hemolysn_Ca-bd"/>
</dbReference>
<name>A0ABT3R0M1_9HYPH</name>
<gene>
    <name evidence="5" type="ORF">ON753_10280</name>
</gene>
<comment type="caution">
    <text evidence="5">The sequence shown here is derived from an EMBL/GenBank/DDBJ whole genome shotgun (WGS) entry which is preliminary data.</text>
</comment>
<dbReference type="EMBL" id="JAPEVI010000003">
    <property type="protein sequence ID" value="MCX2722763.1"/>
    <property type="molecule type" value="Genomic_DNA"/>
</dbReference>
<dbReference type="CDD" id="cd11304">
    <property type="entry name" value="Cadherin_repeat"/>
    <property type="match status" value="6"/>
</dbReference>